<evidence type="ECO:0000313" key="9">
    <source>
        <dbReference type="Proteomes" id="UP001209412"/>
    </source>
</evidence>
<dbReference type="AlphaFoldDB" id="A0AAP5ESC7"/>
<feature type="region of interest" description="Disordered" evidence="5">
    <location>
        <begin position="1"/>
        <end position="24"/>
    </location>
</feature>
<evidence type="ECO:0000256" key="4">
    <source>
        <dbReference type="PROSITE-ProRule" id="PRU00335"/>
    </source>
</evidence>
<feature type="domain" description="HTH tetR-type" evidence="6">
    <location>
        <begin position="26"/>
        <end position="86"/>
    </location>
</feature>
<dbReference type="InterPro" id="IPR050109">
    <property type="entry name" value="HTH-type_TetR-like_transc_reg"/>
</dbReference>
<reference evidence="8" key="1">
    <citation type="submission" date="2022-06" db="EMBL/GenBank/DDBJ databases">
        <title>PHB producers.</title>
        <authorList>
            <person name="Besaury L."/>
        </authorList>
    </citation>
    <scope>NUCLEOTIDE SEQUENCE</scope>
    <source>
        <strain evidence="8 9">SEWS6</strain>
    </source>
</reference>
<evidence type="ECO:0000313" key="7">
    <source>
        <dbReference type="EMBL" id="MCX4149986.1"/>
    </source>
</evidence>
<dbReference type="PROSITE" id="PS50977">
    <property type="entry name" value="HTH_TETR_2"/>
    <property type="match status" value="1"/>
</dbReference>
<keyword evidence="2 4" id="KW-0238">DNA-binding</keyword>
<dbReference type="PANTHER" id="PTHR30055:SF234">
    <property type="entry name" value="HTH-TYPE TRANSCRIPTIONAL REGULATOR BETI"/>
    <property type="match status" value="1"/>
</dbReference>
<keyword evidence="9" id="KW-1185">Reference proteome</keyword>
<dbReference type="SUPFAM" id="SSF46689">
    <property type="entry name" value="Homeodomain-like"/>
    <property type="match status" value="1"/>
</dbReference>
<dbReference type="PANTHER" id="PTHR30055">
    <property type="entry name" value="HTH-TYPE TRANSCRIPTIONAL REGULATOR RUTR"/>
    <property type="match status" value="1"/>
</dbReference>
<dbReference type="Pfam" id="PF00440">
    <property type="entry name" value="TetR_N"/>
    <property type="match status" value="1"/>
</dbReference>
<evidence type="ECO:0000256" key="5">
    <source>
        <dbReference type="SAM" id="MobiDB-lite"/>
    </source>
</evidence>
<keyword evidence="1" id="KW-0805">Transcription regulation</keyword>
<comment type="caution">
    <text evidence="8">The sequence shown here is derived from an EMBL/GenBank/DDBJ whole genome shotgun (WGS) entry which is preliminary data.</text>
</comment>
<dbReference type="GO" id="GO:0003700">
    <property type="term" value="F:DNA-binding transcription factor activity"/>
    <property type="evidence" value="ECO:0007669"/>
    <property type="project" value="TreeGrafter"/>
</dbReference>
<dbReference type="GO" id="GO:0000976">
    <property type="term" value="F:transcription cis-regulatory region binding"/>
    <property type="evidence" value="ECO:0007669"/>
    <property type="project" value="TreeGrafter"/>
</dbReference>
<dbReference type="Gene3D" id="1.10.357.10">
    <property type="entry name" value="Tetracycline Repressor, domain 2"/>
    <property type="match status" value="1"/>
</dbReference>
<evidence type="ECO:0000256" key="1">
    <source>
        <dbReference type="ARBA" id="ARBA00023015"/>
    </source>
</evidence>
<dbReference type="EMBL" id="JAPKHW010000035">
    <property type="protein sequence ID" value="MCX4149986.1"/>
    <property type="molecule type" value="Genomic_DNA"/>
</dbReference>
<dbReference type="InterPro" id="IPR009057">
    <property type="entry name" value="Homeodomain-like_sf"/>
</dbReference>
<dbReference type="InterPro" id="IPR001647">
    <property type="entry name" value="HTH_TetR"/>
</dbReference>
<gene>
    <name evidence="8" type="ORF">NIE36_32140</name>
    <name evidence="7" type="ORF">OSB80_32205</name>
</gene>
<feature type="DNA-binding region" description="H-T-H motif" evidence="4">
    <location>
        <begin position="49"/>
        <end position="68"/>
    </location>
</feature>
<protein>
    <submittedName>
        <fullName evidence="8">TetR/AcrR family transcriptional regulator</fullName>
    </submittedName>
</protein>
<dbReference type="PRINTS" id="PR00455">
    <property type="entry name" value="HTHTETR"/>
</dbReference>
<evidence type="ECO:0000256" key="2">
    <source>
        <dbReference type="ARBA" id="ARBA00023125"/>
    </source>
</evidence>
<dbReference type="EMBL" id="JAMXWF010000035">
    <property type="protein sequence ID" value="MDQ6411804.1"/>
    <property type="molecule type" value="Genomic_DNA"/>
</dbReference>
<evidence type="ECO:0000256" key="3">
    <source>
        <dbReference type="ARBA" id="ARBA00023163"/>
    </source>
</evidence>
<keyword evidence="3" id="KW-0804">Transcription</keyword>
<evidence type="ECO:0000313" key="10">
    <source>
        <dbReference type="Proteomes" id="UP001242288"/>
    </source>
</evidence>
<evidence type="ECO:0000313" key="8">
    <source>
        <dbReference type="EMBL" id="MDQ6411804.1"/>
    </source>
</evidence>
<sequence length="218" mass="24049">MKEMTITSAEALGKSEGEAPRRGNRATRVPAILEVAINVFATQGNAGFTQRRIASEAGIRLRTLQHYFGTREELLRATIEELARRSFARYLAIAKDKLRSPEARLDAIADEVFSVLTGVGASVGAFAIEYWCLAEHEQFARVLLEKHTGEFQEIFVGLVAKINPTLTAAECTLRGAQILAHMYGLLVYIRQSGDSGPDLDAFRQITKVVWKALSKAPQ</sequence>
<dbReference type="RefSeq" id="WP_266260780.1">
    <property type="nucleotide sequence ID" value="NZ_JAMXWF010000035.1"/>
</dbReference>
<evidence type="ECO:0000259" key="6">
    <source>
        <dbReference type="PROSITE" id="PS50977"/>
    </source>
</evidence>
<dbReference type="Proteomes" id="UP001242288">
    <property type="component" value="Unassembled WGS sequence"/>
</dbReference>
<organism evidence="8 10">
    <name type="scientific">Paraburkholderia madseniana</name>
    <dbReference type="NCBI Taxonomy" id="2599607"/>
    <lineage>
        <taxon>Bacteria</taxon>
        <taxon>Pseudomonadati</taxon>
        <taxon>Pseudomonadota</taxon>
        <taxon>Betaproteobacteria</taxon>
        <taxon>Burkholderiales</taxon>
        <taxon>Burkholderiaceae</taxon>
        <taxon>Paraburkholderia</taxon>
    </lineage>
</organism>
<accession>A0AAP5ESC7</accession>
<proteinExistence type="predicted"/>
<name>A0AAP5ESC7_9BURK</name>
<dbReference type="Proteomes" id="UP001209412">
    <property type="component" value="Unassembled WGS sequence"/>
</dbReference>